<accession>A0AAW2CJ41</accession>
<keyword evidence="1" id="KW-0472">Membrane</keyword>
<feature type="domain" description="HAT C-terminal dimerisation" evidence="2">
    <location>
        <begin position="260"/>
        <end position="318"/>
    </location>
</feature>
<dbReference type="SUPFAM" id="SSF55031">
    <property type="entry name" value="Bacterial exopeptidase dimerisation domain"/>
    <property type="match status" value="1"/>
</dbReference>
<keyword evidence="4" id="KW-1185">Reference proteome</keyword>
<dbReference type="InterPro" id="IPR055298">
    <property type="entry name" value="AtLOH3-like"/>
</dbReference>
<proteinExistence type="predicted"/>
<feature type="transmembrane region" description="Helical" evidence="1">
    <location>
        <begin position="267"/>
        <end position="289"/>
    </location>
</feature>
<comment type="caution">
    <text evidence="3">The sequence shown here is derived from an EMBL/GenBank/DDBJ whole genome shotgun (WGS) entry which is preliminary data.</text>
</comment>
<dbReference type="InterPro" id="IPR008906">
    <property type="entry name" value="HATC_C_dom"/>
</dbReference>
<gene>
    <name evidence="3" type="ORF">SO802_017664</name>
</gene>
<name>A0AAW2CJ41_9ROSI</name>
<evidence type="ECO:0000259" key="2">
    <source>
        <dbReference type="Pfam" id="PF05699"/>
    </source>
</evidence>
<keyword evidence="1" id="KW-0812">Transmembrane</keyword>
<dbReference type="Gene3D" id="3.30.70.360">
    <property type="match status" value="1"/>
</dbReference>
<dbReference type="Proteomes" id="UP001459277">
    <property type="component" value="Unassembled WGS sequence"/>
</dbReference>
<dbReference type="GO" id="GO:0046983">
    <property type="term" value="F:protein dimerization activity"/>
    <property type="evidence" value="ECO:0007669"/>
    <property type="project" value="InterPro"/>
</dbReference>
<dbReference type="EMBL" id="JAZDWU010000006">
    <property type="protein sequence ID" value="KAK9998061.1"/>
    <property type="molecule type" value="Genomic_DNA"/>
</dbReference>
<keyword evidence="1" id="KW-1133">Transmembrane helix</keyword>
<reference evidence="3 4" key="1">
    <citation type="submission" date="2024-01" db="EMBL/GenBank/DDBJ databases">
        <title>A telomere-to-telomere, gap-free genome of sweet tea (Lithocarpus litseifolius).</title>
        <authorList>
            <person name="Zhou J."/>
        </authorList>
    </citation>
    <scope>NUCLEOTIDE SEQUENCE [LARGE SCALE GENOMIC DNA]</scope>
    <source>
        <strain evidence="3">Zhou-2022a</strain>
        <tissue evidence="3">Leaf</tissue>
    </source>
</reference>
<dbReference type="Pfam" id="PF05699">
    <property type="entry name" value="Dimer_Tnp_hAT"/>
    <property type="match status" value="1"/>
</dbReference>
<evidence type="ECO:0000313" key="3">
    <source>
        <dbReference type="EMBL" id="KAK9998061.1"/>
    </source>
</evidence>
<dbReference type="SUPFAM" id="SSF53098">
    <property type="entry name" value="Ribonuclease H-like"/>
    <property type="match status" value="1"/>
</dbReference>
<dbReference type="PANTHER" id="PTHR11697">
    <property type="entry name" value="GENERAL TRANSCRIPTION FACTOR 2-RELATED ZINC FINGER PROTEIN"/>
    <property type="match status" value="1"/>
</dbReference>
<dbReference type="InterPro" id="IPR036264">
    <property type="entry name" value="Bact_exopeptidase_dim_dom"/>
</dbReference>
<sequence>MFRVVTFGFIEGDQARNVIPESVKFGGTYKSLTSEGLSYVKQRIKEVKHAFLVWPSFIPGTITILSVERKSSEHCSNVFHLQVIKAQAAVHVLDFKEHTPPGAEGGGGEGGQVMRDDGWNTLLEEVFAFCAKNNIDVPDIKDLYQPRPRRKAQNMKNSHHYQVELFYTVIDMQLQELNSRFENSELLLCVACLNPDNLFSAFNKEKLIRLAQFYPSDFSAIQVSFLDNQLETYIHDMRSTEEFSALKGIGQLAKKMVEMKKNVSYPLVYSLVTLALILPVATATVERAFSAMNIIKNRLRNRIGDQWMNDCLVTYIEKDIFKTIECEKIMQRFQNMKNRRGQLSKIS</sequence>
<protein>
    <recommendedName>
        <fullName evidence="2">HAT C-terminal dimerisation domain-containing protein</fullName>
    </recommendedName>
</protein>
<evidence type="ECO:0000256" key="1">
    <source>
        <dbReference type="SAM" id="Phobius"/>
    </source>
</evidence>
<dbReference type="InterPro" id="IPR012337">
    <property type="entry name" value="RNaseH-like_sf"/>
</dbReference>
<organism evidence="3 4">
    <name type="scientific">Lithocarpus litseifolius</name>
    <dbReference type="NCBI Taxonomy" id="425828"/>
    <lineage>
        <taxon>Eukaryota</taxon>
        <taxon>Viridiplantae</taxon>
        <taxon>Streptophyta</taxon>
        <taxon>Embryophyta</taxon>
        <taxon>Tracheophyta</taxon>
        <taxon>Spermatophyta</taxon>
        <taxon>Magnoliopsida</taxon>
        <taxon>eudicotyledons</taxon>
        <taxon>Gunneridae</taxon>
        <taxon>Pentapetalae</taxon>
        <taxon>rosids</taxon>
        <taxon>fabids</taxon>
        <taxon>Fagales</taxon>
        <taxon>Fagaceae</taxon>
        <taxon>Lithocarpus</taxon>
    </lineage>
</organism>
<dbReference type="PANTHER" id="PTHR11697:SF230">
    <property type="entry name" value="ZINC FINGER, MYM DOMAIN CONTAINING 1"/>
    <property type="match status" value="1"/>
</dbReference>
<evidence type="ECO:0000313" key="4">
    <source>
        <dbReference type="Proteomes" id="UP001459277"/>
    </source>
</evidence>
<dbReference type="AlphaFoldDB" id="A0AAW2CJ41"/>